<dbReference type="Proteomes" id="UP000217083">
    <property type="component" value="Unassembled WGS sequence"/>
</dbReference>
<sequence>MIKGGYMLEQNMAVWKERALPVITSKLEELHMLGYERATVDEIWKVVLKKRKKKTEEPLMHDLINDILRVTPTDYMNWLTTEAITNDDWMSTFEDFKKEN</sequence>
<gene>
    <name evidence="1" type="ORF">CIB95_05575</name>
</gene>
<comment type="caution">
    <text evidence="1">The sequence shown here is derived from an EMBL/GenBank/DDBJ whole genome shotgun (WGS) entry which is preliminary data.</text>
</comment>
<dbReference type="Pfam" id="PF13797">
    <property type="entry name" value="Post_transc_reg"/>
    <property type="match status" value="1"/>
</dbReference>
<dbReference type="InterPro" id="IPR025716">
    <property type="entry name" value="Post-transcriptional_regulator"/>
</dbReference>
<name>A0A263BVV2_9BACI</name>
<proteinExistence type="predicted"/>
<keyword evidence="2" id="KW-1185">Reference proteome</keyword>
<evidence type="ECO:0008006" key="3">
    <source>
        <dbReference type="Google" id="ProtNLM"/>
    </source>
</evidence>
<accession>A0A263BVV2</accession>
<reference evidence="1 2" key="2">
    <citation type="submission" date="2017-09" db="EMBL/GenBank/DDBJ databases">
        <title>Bacillus patelloidae sp. nov., isolated from the intestinal tract of a marine limpet.</title>
        <authorList>
            <person name="Liu R."/>
            <person name="Dong C."/>
            <person name="Shao Z."/>
        </authorList>
    </citation>
    <scope>NUCLEOTIDE SEQUENCE [LARGE SCALE GENOMIC DNA]</scope>
    <source>
        <strain evidence="1 2">SA5d-4</strain>
    </source>
</reference>
<reference evidence="2" key="1">
    <citation type="submission" date="2017-08" db="EMBL/GenBank/DDBJ databases">
        <authorList>
            <person name="Huang Z."/>
        </authorList>
    </citation>
    <scope>NUCLEOTIDE SEQUENCE [LARGE SCALE GENOMIC DNA]</scope>
    <source>
        <strain evidence="2">SA5d-4</strain>
    </source>
</reference>
<organism evidence="1 2">
    <name type="scientific">Lottiidibacillus patelloidae</name>
    <dbReference type="NCBI Taxonomy" id="2670334"/>
    <lineage>
        <taxon>Bacteria</taxon>
        <taxon>Bacillati</taxon>
        <taxon>Bacillota</taxon>
        <taxon>Bacilli</taxon>
        <taxon>Bacillales</taxon>
        <taxon>Bacillaceae</taxon>
        <taxon>Lottiidibacillus</taxon>
    </lineage>
</organism>
<evidence type="ECO:0000313" key="2">
    <source>
        <dbReference type="Proteomes" id="UP000217083"/>
    </source>
</evidence>
<dbReference type="EMBL" id="NPIA01000002">
    <property type="protein sequence ID" value="OZM57830.1"/>
    <property type="molecule type" value="Genomic_DNA"/>
</dbReference>
<dbReference type="AlphaFoldDB" id="A0A263BVV2"/>
<protein>
    <recommendedName>
        <fullName evidence="3">ComN-like post-transcriptional regulator</fullName>
    </recommendedName>
</protein>
<evidence type="ECO:0000313" key="1">
    <source>
        <dbReference type="EMBL" id="OZM57830.1"/>
    </source>
</evidence>